<dbReference type="PROSITE" id="PS51477">
    <property type="entry name" value="PAH"/>
    <property type="match status" value="2"/>
</dbReference>
<dbReference type="EMBL" id="LK035544">
    <property type="protein sequence ID" value="CDY66875.1"/>
    <property type="molecule type" value="Genomic_DNA"/>
</dbReference>
<keyword evidence="5" id="KW-1185">Reference proteome</keyword>
<dbReference type="STRING" id="3708.A0A078JKC1"/>
<dbReference type="Gene3D" id="1.20.1160.11">
    <property type="entry name" value="Paired amphipathic helix"/>
    <property type="match status" value="2"/>
</dbReference>
<dbReference type="GO" id="GO:0003714">
    <property type="term" value="F:transcription corepressor activity"/>
    <property type="evidence" value="ECO:0000318"/>
    <property type="project" value="GO_Central"/>
</dbReference>
<dbReference type="InterPro" id="IPR003822">
    <property type="entry name" value="PAH"/>
</dbReference>
<organism evidence="4 5">
    <name type="scientific">Brassica napus</name>
    <name type="common">Rape</name>
    <dbReference type="NCBI Taxonomy" id="3708"/>
    <lineage>
        <taxon>Eukaryota</taxon>
        <taxon>Viridiplantae</taxon>
        <taxon>Streptophyta</taxon>
        <taxon>Embryophyta</taxon>
        <taxon>Tracheophyta</taxon>
        <taxon>Spermatophyta</taxon>
        <taxon>Magnoliopsida</taxon>
        <taxon>eudicotyledons</taxon>
        <taxon>Gunneridae</taxon>
        <taxon>Pentapetalae</taxon>
        <taxon>rosids</taxon>
        <taxon>malvids</taxon>
        <taxon>Brassicales</taxon>
        <taxon>Brassicaceae</taxon>
        <taxon>Brassiceae</taxon>
        <taxon>Brassica</taxon>
    </lineage>
</organism>
<protein>
    <submittedName>
        <fullName evidence="4">BnaCnng52660D protein</fullName>
    </submittedName>
</protein>
<dbReference type="PANTHER" id="PTHR12346:SF46">
    <property type="entry name" value="HISTONE DEACETYLASE INTERACTING DOMAIN-CONTAINING PROTEIN"/>
    <property type="match status" value="1"/>
</dbReference>
<dbReference type="GO" id="GO:0000785">
    <property type="term" value="C:chromatin"/>
    <property type="evidence" value="ECO:0000318"/>
    <property type="project" value="GO_Central"/>
</dbReference>
<dbReference type="InterPro" id="IPR036600">
    <property type="entry name" value="PAH_sf"/>
</dbReference>
<dbReference type="SUPFAM" id="SSF47762">
    <property type="entry name" value="PAH2 domain"/>
    <property type="match status" value="2"/>
</dbReference>
<comment type="subcellular location">
    <subcellularLocation>
        <location evidence="1 3">Nucleus</location>
    </subcellularLocation>
</comment>
<dbReference type="Proteomes" id="UP000028999">
    <property type="component" value="Unassembled WGS sequence"/>
</dbReference>
<evidence type="ECO:0000313" key="4">
    <source>
        <dbReference type="EMBL" id="CDY66875.1"/>
    </source>
</evidence>
<evidence type="ECO:0000256" key="2">
    <source>
        <dbReference type="ARBA" id="ARBA00023242"/>
    </source>
</evidence>
<evidence type="ECO:0000256" key="3">
    <source>
        <dbReference type="PROSITE-ProRule" id="PRU00810"/>
    </source>
</evidence>
<dbReference type="AlphaFoldDB" id="A0A078JKC1"/>
<sequence length="160" mass="19206">MITKRQSTRDVRGYLQIVLNRFPDNREIYDKITKLLKDLRLARVRSTYNDVISKVSQLFKEHKVLLLGFNKFLPPGYKITLPKDQTQRRKPEFRDAAEFINKVKERLQDEHAYKSLLEILRMFRENKKSLTEVHHEVLYALRDHQDLCVDFAAFLPARYR</sequence>
<dbReference type="GO" id="GO:0000122">
    <property type="term" value="P:negative regulation of transcription by RNA polymerase II"/>
    <property type="evidence" value="ECO:0000318"/>
    <property type="project" value="GO_Central"/>
</dbReference>
<dbReference type="PaxDb" id="3708-A0A078JKC1"/>
<accession>A0A078JKC1</accession>
<dbReference type="Gramene" id="CDY66875">
    <property type="protein sequence ID" value="CDY66875"/>
    <property type="gene ID" value="GSBRNA2T00056757001"/>
</dbReference>
<dbReference type="PANTHER" id="PTHR12346">
    <property type="entry name" value="SIN3B-RELATED"/>
    <property type="match status" value="1"/>
</dbReference>
<dbReference type="OMA" id="RSCTREV"/>
<proteinExistence type="predicted"/>
<name>A0A078JKC1_BRANA</name>
<reference evidence="4 5" key="1">
    <citation type="journal article" date="2014" name="Science">
        <title>Plant genetics. Early allopolyploid evolution in the post-Neolithic Brassica napus oilseed genome.</title>
        <authorList>
            <person name="Chalhoub B."/>
            <person name="Denoeud F."/>
            <person name="Liu S."/>
            <person name="Parkin I.A."/>
            <person name="Tang H."/>
            <person name="Wang X."/>
            <person name="Chiquet J."/>
            <person name="Belcram H."/>
            <person name="Tong C."/>
            <person name="Samans B."/>
            <person name="Correa M."/>
            <person name="Da Silva C."/>
            <person name="Just J."/>
            <person name="Falentin C."/>
            <person name="Koh C.S."/>
            <person name="Le Clainche I."/>
            <person name="Bernard M."/>
            <person name="Bento P."/>
            <person name="Noel B."/>
            <person name="Labadie K."/>
            <person name="Alberti A."/>
            <person name="Charles M."/>
            <person name="Arnaud D."/>
            <person name="Guo H."/>
            <person name="Daviaud C."/>
            <person name="Alamery S."/>
            <person name="Jabbari K."/>
            <person name="Zhao M."/>
            <person name="Edger P.P."/>
            <person name="Chelaifa H."/>
            <person name="Tack D."/>
            <person name="Lassalle G."/>
            <person name="Mestiri I."/>
            <person name="Schnel N."/>
            <person name="Le Paslier M.C."/>
            <person name="Fan G."/>
            <person name="Renault V."/>
            <person name="Bayer P.E."/>
            <person name="Golicz A.A."/>
            <person name="Manoli S."/>
            <person name="Lee T.H."/>
            <person name="Thi V.H."/>
            <person name="Chalabi S."/>
            <person name="Hu Q."/>
            <person name="Fan C."/>
            <person name="Tollenaere R."/>
            <person name="Lu Y."/>
            <person name="Battail C."/>
            <person name="Shen J."/>
            <person name="Sidebottom C.H."/>
            <person name="Wang X."/>
            <person name="Canaguier A."/>
            <person name="Chauveau A."/>
            <person name="Berard A."/>
            <person name="Deniot G."/>
            <person name="Guan M."/>
            <person name="Liu Z."/>
            <person name="Sun F."/>
            <person name="Lim Y.P."/>
            <person name="Lyons E."/>
            <person name="Town C.D."/>
            <person name="Bancroft I."/>
            <person name="Wang X."/>
            <person name="Meng J."/>
            <person name="Ma J."/>
            <person name="Pires J.C."/>
            <person name="King G.J."/>
            <person name="Brunel D."/>
            <person name="Delourme R."/>
            <person name="Renard M."/>
            <person name="Aury J.M."/>
            <person name="Adams K.L."/>
            <person name="Batley J."/>
            <person name="Snowdon R.J."/>
            <person name="Tost J."/>
            <person name="Edwards D."/>
            <person name="Zhou Y."/>
            <person name="Hua W."/>
            <person name="Sharpe A.G."/>
            <person name="Paterson A.H."/>
            <person name="Guan C."/>
            <person name="Wincker P."/>
        </authorList>
    </citation>
    <scope>NUCLEOTIDE SEQUENCE [LARGE SCALE GENOMIC DNA]</scope>
    <source>
        <strain evidence="5">cv. Darmor-bzh</strain>
    </source>
</reference>
<evidence type="ECO:0000313" key="5">
    <source>
        <dbReference type="Proteomes" id="UP000028999"/>
    </source>
</evidence>
<gene>
    <name evidence="4" type="primary">BnaCnng52660D</name>
    <name evidence="4" type="ORF">GSBRNA2T00056757001</name>
</gene>
<evidence type="ECO:0000256" key="1">
    <source>
        <dbReference type="ARBA" id="ARBA00004123"/>
    </source>
</evidence>
<dbReference type="InterPro" id="IPR039774">
    <property type="entry name" value="Sin3-like"/>
</dbReference>
<keyword evidence="2 3" id="KW-0539">Nucleus</keyword>
<dbReference type="GO" id="GO:0000118">
    <property type="term" value="C:histone deacetylase complex"/>
    <property type="evidence" value="ECO:0000318"/>
    <property type="project" value="GO_Central"/>
</dbReference>
<dbReference type="Pfam" id="PF02671">
    <property type="entry name" value="PAH"/>
    <property type="match status" value="2"/>
</dbReference>